<dbReference type="Pfam" id="PF19528">
    <property type="entry name" value="DUF6056"/>
    <property type="match status" value="1"/>
</dbReference>
<dbReference type="Proteomes" id="UP000735205">
    <property type="component" value="Unassembled WGS sequence"/>
</dbReference>
<evidence type="ECO:0000313" key="3">
    <source>
        <dbReference type="Proteomes" id="UP000735205"/>
    </source>
</evidence>
<comment type="caution">
    <text evidence="2">The sequence shown here is derived from an EMBL/GenBank/DDBJ whole genome shotgun (WGS) entry which is preliminary data.</text>
</comment>
<accession>A0ABS5QTR3</accession>
<name>A0ABS5QTR3_9LACO</name>
<keyword evidence="1" id="KW-0472">Membrane</keyword>
<feature type="transmembrane region" description="Helical" evidence="1">
    <location>
        <begin position="135"/>
        <end position="152"/>
    </location>
</feature>
<gene>
    <name evidence="2" type="ORF">G6R28_00885</name>
</gene>
<protein>
    <recommendedName>
        <fullName evidence="4">Glucosyltransferase</fullName>
    </recommendedName>
</protein>
<reference evidence="2 3" key="1">
    <citation type="submission" date="2020-02" db="EMBL/GenBank/DDBJ databases">
        <title>Fructobacillus sp. isolated from paper mulberry of Taiwan.</title>
        <authorList>
            <person name="Lin S.-T."/>
        </authorList>
    </citation>
    <scope>NUCLEOTIDE SEQUENCE [LARGE SCALE GENOMIC DNA]</scope>
    <source>
        <strain evidence="2 3">M1-21</strain>
    </source>
</reference>
<evidence type="ECO:0000313" key="2">
    <source>
        <dbReference type="EMBL" id="MBS9335791.1"/>
    </source>
</evidence>
<feature type="transmembrane region" description="Helical" evidence="1">
    <location>
        <begin position="287"/>
        <end position="309"/>
    </location>
</feature>
<feature type="transmembrane region" description="Helical" evidence="1">
    <location>
        <begin position="261"/>
        <end position="280"/>
    </location>
</feature>
<feature type="transmembrane region" description="Helical" evidence="1">
    <location>
        <begin position="110"/>
        <end position="129"/>
    </location>
</feature>
<dbReference type="PROSITE" id="PS51257">
    <property type="entry name" value="PROKAR_LIPOPROTEIN"/>
    <property type="match status" value="1"/>
</dbReference>
<evidence type="ECO:0008006" key="4">
    <source>
        <dbReference type="Google" id="ProtNLM"/>
    </source>
</evidence>
<organism evidence="2 3">
    <name type="scientific">Fructobacillus papyrifericola</name>
    <dbReference type="NCBI Taxonomy" id="2713172"/>
    <lineage>
        <taxon>Bacteria</taxon>
        <taxon>Bacillati</taxon>
        <taxon>Bacillota</taxon>
        <taxon>Bacilli</taxon>
        <taxon>Lactobacillales</taxon>
        <taxon>Lactobacillaceae</taxon>
        <taxon>Fructobacillus</taxon>
    </lineage>
</organism>
<feature type="transmembrane region" description="Helical" evidence="1">
    <location>
        <begin position="78"/>
        <end position="98"/>
    </location>
</feature>
<keyword evidence="1" id="KW-1133">Transmembrane helix</keyword>
<keyword evidence="1" id="KW-0812">Transmembrane</keyword>
<feature type="transmembrane region" description="Helical" evidence="1">
    <location>
        <begin position="159"/>
        <end position="176"/>
    </location>
</feature>
<proteinExistence type="predicted"/>
<dbReference type="EMBL" id="JAAMFJ010000001">
    <property type="protein sequence ID" value="MBS9335791.1"/>
    <property type="molecule type" value="Genomic_DNA"/>
</dbReference>
<keyword evidence="3" id="KW-1185">Reference proteome</keyword>
<dbReference type="InterPro" id="IPR045691">
    <property type="entry name" value="DUF6056"/>
</dbReference>
<evidence type="ECO:0000256" key="1">
    <source>
        <dbReference type="SAM" id="Phobius"/>
    </source>
</evidence>
<dbReference type="RefSeq" id="WP_213792363.1">
    <property type="nucleotide sequence ID" value="NZ_JAAMFJ010000001.1"/>
</dbReference>
<feature type="transmembrane region" description="Helical" evidence="1">
    <location>
        <begin position="206"/>
        <end position="225"/>
    </location>
</feature>
<feature type="transmembrane region" description="Helical" evidence="1">
    <location>
        <begin position="182"/>
        <end position="199"/>
    </location>
</feature>
<sequence>MSDKIRKNGFFYIISLSCIFCYFFTFNLDTPLFDDDLYLSSHQTFSTLYQQAVGDYFSWNGRAVGQTLWRLLVSNNQIIISVVISIVSILLLVIMYSFSRKETEVKAGHLWLVFLSTMFFAPVVGQTMFWRAGVGNYLFTTFIILLFIFPYYQWYQGRSIKRTLYILPVLSVIAGWSSENTSGGGILIVLLFMFTGFFLKKLTFNIWQFINLFSYLVGYFFLVLAPGNSIRTASQMPTWWLKQSIFSHFKSGFILVTKSLYHHYLLLIIVLFVLSLYVIYKYGVKEFILPAIWLIGGFSTIYALSLAPIGQDAVALFLVVQYF</sequence>
<feature type="transmembrane region" description="Helical" evidence="1">
    <location>
        <begin position="9"/>
        <end position="28"/>
    </location>
</feature>